<proteinExistence type="predicted"/>
<dbReference type="Proteomes" id="UP000255108">
    <property type="component" value="Unassembled WGS sequence"/>
</dbReference>
<dbReference type="InterPro" id="IPR029063">
    <property type="entry name" value="SAM-dependent_MTases_sf"/>
</dbReference>
<dbReference type="CDD" id="cd02440">
    <property type="entry name" value="AdoMet_MTases"/>
    <property type="match status" value="1"/>
</dbReference>
<dbReference type="SUPFAM" id="SSF53335">
    <property type="entry name" value="S-adenosyl-L-methionine-dependent methyltransferases"/>
    <property type="match status" value="1"/>
</dbReference>
<accession>A0A377Q768</accession>
<dbReference type="Proteomes" id="UP000295794">
    <property type="component" value="Unassembled WGS sequence"/>
</dbReference>
<dbReference type="EMBL" id="SMBT01000002">
    <property type="protein sequence ID" value="TCU89211.1"/>
    <property type="molecule type" value="Genomic_DNA"/>
</dbReference>
<dbReference type="AlphaFoldDB" id="A0A377Q768"/>
<evidence type="ECO:0000313" key="4">
    <source>
        <dbReference type="Proteomes" id="UP000295794"/>
    </source>
</evidence>
<gene>
    <name evidence="2" type="ORF">EV682_102123</name>
    <name evidence="1" type="ORF">NCTC11159_01647</name>
</gene>
<dbReference type="EMBL" id="UGHR01000001">
    <property type="protein sequence ID" value="STQ90580.1"/>
    <property type="molecule type" value="Genomic_DNA"/>
</dbReference>
<organism evidence="1 3">
    <name type="scientific">Iodobacter fluviatilis</name>
    <dbReference type="NCBI Taxonomy" id="537"/>
    <lineage>
        <taxon>Bacteria</taxon>
        <taxon>Pseudomonadati</taxon>
        <taxon>Pseudomonadota</taxon>
        <taxon>Betaproteobacteria</taxon>
        <taxon>Neisseriales</taxon>
        <taxon>Chitinibacteraceae</taxon>
        <taxon>Iodobacter</taxon>
    </lineage>
</organism>
<dbReference type="GO" id="GO:0032259">
    <property type="term" value="P:methylation"/>
    <property type="evidence" value="ECO:0007669"/>
    <property type="project" value="UniProtKB-KW"/>
</dbReference>
<evidence type="ECO:0000313" key="1">
    <source>
        <dbReference type="EMBL" id="STQ90580.1"/>
    </source>
</evidence>
<keyword evidence="1" id="KW-0489">Methyltransferase</keyword>
<dbReference type="PANTHER" id="PTHR43861:SF6">
    <property type="entry name" value="METHYLTRANSFERASE TYPE 11"/>
    <property type="match status" value="1"/>
</dbReference>
<evidence type="ECO:0000313" key="2">
    <source>
        <dbReference type="EMBL" id="TCU89211.1"/>
    </source>
</evidence>
<dbReference type="Gene3D" id="3.40.50.150">
    <property type="entry name" value="Vaccinia Virus protein VP39"/>
    <property type="match status" value="1"/>
</dbReference>
<name>A0A377Q768_9NEIS</name>
<dbReference type="GO" id="GO:0008168">
    <property type="term" value="F:methyltransferase activity"/>
    <property type="evidence" value="ECO:0007669"/>
    <property type="project" value="UniProtKB-KW"/>
</dbReference>
<keyword evidence="4" id="KW-1185">Reference proteome</keyword>
<keyword evidence="1" id="KW-0830">Ubiquinone</keyword>
<dbReference type="PANTHER" id="PTHR43861">
    <property type="entry name" value="TRANS-ACONITATE 2-METHYLTRANSFERASE-RELATED"/>
    <property type="match status" value="1"/>
</dbReference>
<reference evidence="1 3" key="1">
    <citation type="submission" date="2018-06" db="EMBL/GenBank/DDBJ databases">
        <authorList>
            <consortium name="Pathogen Informatics"/>
            <person name="Doyle S."/>
        </authorList>
    </citation>
    <scope>NUCLEOTIDE SEQUENCE [LARGE SCALE GENOMIC DNA]</scope>
    <source>
        <strain evidence="1 3">NCTC11159</strain>
    </source>
</reference>
<sequence length="340" mass="37353">MIDLDKNRFDAALIPGTRSALASAVGLLRQAEKETFAALLDSAGDFLPGLTYQRDCPQCGALHQNAGLVMTAHGMHLLACGGCGFIYSCEVITPEQERLRYENSSSAQCHLLQKQTDTYAFLEREKARYVAGRMHQLIGQGKGLEIGSSNGVLLEAAQELGWQMMGVEINADAVALSQTKGFTVIQGEYPEALPADEMPFDAIVVLDVLEHIADPLPFLSIVSSQLADPGYLIVQVPNFNSLLLRIEGAKNSNVCHGHWSYFTPDTLSALLLKAGFEVCFLETYITELDRIQTYPEDTVAAVYQQLSGKPLQGLQALNTDMLHDDYLGYKLFGIFRKIKK</sequence>
<evidence type="ECO:0000313" key="3">
    <source>
        <dbReference type="Proteomes" id="UP000255108"/>
    </source>
</evidence>
<reference evidence="2 4" key="2">
    <citation type="submission" date="2019-03" db="EMBL/GenBank/DDBJ databases">
        <title>Genomic Encyclopedia of Type Strains, Phase IV (KMG-IV): sequencing the most valuable type-strain genomes for metagenomic binning, comparative biology and taxonomic classification.</title>
        <authorList>
            <person name="Goeker M."/>
        </authorList>
    </citation>
    <scope>NUCLEOTIDE SEQUENCE [LARGE SCALE GENOMIC DNA]</scope>
    <source>
        <strain evidence="2 4">DSM 3764</strain>
    </source>
</reference>
<dbReference type="Pfam" id="PF13489">
    <property type="entry name" value="Methyltransf_23"/>
    <property type="match status" value="1"/>
</dbReference>
<dbReference type="RefSeq" id="WP_233702889.1">
    <property type="nucleotide sequence ID" value="NZ_CAWOLO010000002.1"/>
</dbReference>
<keyword evidence="1" id="KW-0808">Transferase</keyword>
<protein>
    <submittedName>
        <fullName evidence="1">Bifunctional 3-demethylubiquinone-9 3-methyltransferase/ 2-octaprenyl-6-hydroxy phenol methylase</fullName>
    </submittedName>
    <submittedName>
        <fullName evidence="2">Methyltransferase family protein</fullName>
    </submittedName>
</protein>